<keyword evidence="1" id="KW-0812">Transmembrane</keyword>
<reference evidence="2" key="1">
    <citation type="submission" date="2018-11" db="EMBL/GenBank/DDBJ databases">
        <authorList>
            <person name="Grassa J C."/>
        </authorList>
    </citation>
    <scope>NUCLEOTIDE SEQUENCE [LARGE SCALE GENOMIC DNA]</scope>
</reference>
<dbReference type="EMBL" id="UZAU01000018">
    <property type="status" value="NOT_ANNOTATED_CDS"/>
    <property type="molecule type" value="Genomic_DNA"/>
</dbReference>
<dbReference type="Gramene" id="evm.model.01.922">
    <property type="protein sequence ID" value="cds.evm.model.01.922"/>
    <property type="gene ID" value="evm.TU.01.922"/>
</dbReference>
<evidence type="ECO:0000313" key="2">
    <source>
        <dbReference type="EnsemblPlants" id="cds.evm.model.01.922"/>
    </source>
</evidence>
<dbReference type="EnsemblPlants" id="evm.model.01.922">
    <property type="protein sequence ID" value="cds.evm.model.01.922"/>
    <property type="gene ID" value="evm.TU.01.922"/>
</dbReference>
<feature type="transmembrane region" description="Helical" evidence="1">
    <location>
        <begin position="49"/>
        <end position="71"/>
    </location>
</feature>
<dbReference type="AlphaFoldDB" id="A0A803NRG1"/>
<evidence type="ECO:0000256" key="1">
    <source>
        <dbReference type="SAM" id="Phobius"/>
    </source>
</evidence>
<dbReference type="Proteomes" id="UP000596661">
    <property type="component" value="Chromosome 1"/>
</dbReference>
<sequence>MPNLFHHIEYGMVKNRIGDPVLKFKSLGSNNTTTRGLRNRVPSAQVVKWLGALGYAYPILILVSTICLVFYNS</sequence>
<keyword evidence="1" id="KW-1133">Transmembrane helix</keyword>
<protein>
    <submittedName>
        <fullName evidence="2">Uncharacterized protein</fullName>
    </submittedName>
</protein>
<keyword evidence="1" id="KW-0472">Membrane</keyword>
<evidence type="ECO:0000313" key="3">
    <source>
        <dbReference type="Proteomes" id="UP000596661"/>
    </source>
</evidence>
<keyword evidence="3" id="KW-1185">Reference proteome</keyword>
<name>A0A803NRG1_CANSA</name>
<proteinExistence type="predicted"/>
<reference evidence="2" key="2">
    <citation type="submission" date="2021-03" db="UniProtKB">
        <authorList>
            <consortium name="EnsemblPlants"/>
        </authorList>
    </citation>
    <scope>IDENTIFICATION</scope>
</reference>
<organism evidence="2 3">
    <name type="scientific">Cannabis sativa</name>
    <name type="common">Hemp</name>
    <name type="synonym">Marijuana</name>
    <dbReference type="NCBI Taxonomy" id="3483"/>
    <lineage>
        <taxon>Eukaryota</taxon>
        <taxon>Viridiplantae</taxon>
        <taxon>Streptophyta</taxon>
        <taxon>Embryophyta</taxon>
        <taxon>Tracheophyta</taxon>
        <taxon>Spermatophyta</taxon>
        <taxon>Magnoliopsida</taxon>
        <taxon>eudicotyledons</taxon>
        <taxon>Gunneridae</taxon>
        <taxon>Pentapetalae</taxon>
        <taxon>rosids</taxon>
        <taxon>fabids</taxon>
        <taxon>Rosales</taxon>
        <taxon>Cannabaceae</taxon>
        <taxon>Cannabis</taxon>
    </lineage>
</organism>
<accession>A0A803NRG1</accession>